<proteinExistence type="predicted"/>
<feature type="chain" id="PRO_5040331970" evidence="1">
    <location>
        <begin position="30"/>
        <end position="88"/>
    </location>
</feature>
<gene>
    <name evidence="2" type="ORF">EMPS_00001</name>
</gene>
<sequence length="88" mass="9986">MRESWIWVKVCPRCRLWLLPGVLQSKCLSLPVDSMLALSIKLLHVINYMSSPSRSFDEVDLPTFEEPLLLPPRTGCSKAEPKARPYGS</sequence>
<accession>A0A9P3GYL7</accession>
<feature type="signal peptide" evidence="1">
    <location>
        <begin position="1"/>
        <end position="29"/>
    </location>
</feature>
<dbReference type="AlphaFoldDB" id="A0A9P3GYL7"/>
<reference evidence="2" key="2">
    <citation type="journal article" date="2022" name="Microbiol. Resour. Announc.">
        <title>Whole-Genome Sequence of Entomortierella parvispora E1425, a Mucoromycotan Fungus Associated with Burkholderiaceae-Related Endosymbiotic Bacteria.</title>
        <authorList>
            <person name="Herlambang A."/>
            <person name="Guo Y."/>
            <person name="Takashima Y."/>
            <person name="Narisawa K."/>
            <person name="Ohta H."/>
            <person name="Nishizawa T."/>
        </authorList>
    </citation>
    <scope>NUCLEOTIDE SEQUENCE</scope>
    <source>
        <strain evidence="2">E1425</strain>
    </source>
</reference>
<evidence type="ECO:0000313" key="2">
    <source>
        <dbReference type="EMBL" id="GJJ67655.1"/>
    </source>
</evidence>
<keyword evidence="1" id="KW-0732">Signal</keyword>
<protein>
    <submittedName>
        <fullName evidence="2">Uncharacterized protein</fullName>
    </submittedName>
</protein>
<dbReference type="Proteomes" id="UP000827284">
    <property type="component" value="Unassembled WGS sequence"/>
</dbReference>
<evidence type="ECO:0000313" key="3">
    <source>
        <dbReference type="Proteomes" id="UP000827284"/>
    </source>
</evidence>
<organism evidence="2 3">
    <name type="scientific">Entomortierella parvispora</name>
    <dbReference type="NCBI Taxonomy" id="205924"/>
    <lineage>
        <taxon>Eukaryota</taxon>
        <taxon>Fungi</taxon>
        <taxon>Fungi incertae sedis</taxon>
        <taxon>Mucoromycota</taxon>
        <taxon>Mortierellomycotina</taxon>
        <taxon>Mortierellomycetes</taxon>
        <taxon>Mortierellales</taxon>
        <taxon>Mortierellaceae</taxon>
        <taxon>Entomortierella</taxon>
    </lineage>
</organism>
<evidence type="ECO:0000256" key="1">
    <source>
        <dbReference type="SAM" id="SignalP"/>
    </source>
</evidence>
<name>A0A9P3GYL7_9FUNG</name>
<reference evidence="2" key="1">
    <citation type="submission" date="2021-11" db="EMBL/GenBank/DDBJ databases">
        <authorList>
            <person name="Herlambang A."/>
            <person name="Guo Y."/>
            <person name="Takashima Y."/>
            <person name="Nishizawa T."/>
        </authorList>
    </citation>
    <scope>NUCLEOTIDE SEQUENCE</scope>
    <source>
        <strain evidence="2">E1425</strain>
    </source>
</reference>
<comment type="caution">
    <text evidence="2">The sequence shown here is derived from an EMBL/GenBank/DDBJ whole genome shotgun (WGS) entry which is preliminary data.</text>
</comment>
<dbReference type="EMBL" id="BQFW01000001">
    <property type="protein sequence ID" value="GJJ67655.1"/>
    <property type="molecule type" value="Genomic_DNA"/>
</dbReference>
<keyword evidence="3" id="KW-1185">Reference proteome</keyword>